<dbReference type="NCBIfam" id="TIGR00209">
    <property type="entry name" value="galT_1"/>
    <property type="match status" value="1"/>
</dbReference>
<feature type="domain" description="Galactose-1-phosphate uridyl transferase N-terminal" evidence="11">
    <location>
        <begin position="3"/>
        <end position="163"/>
    </location>
</feature>
<comment type="similarity">
    <text evidence="1">Belongs to the galactose-1-phosphate uridylyltransferase type 1 family.</text>
</comment>
<feature type="binding site" evidence="10">
    <location>
        <position position="42"/>
    </location>
    <ligand>
        <name>Zn(2+)</name>
        <dbReference type="ChEBI" id="CHEBI:29105"/>
    </ligand>
</feature>
<dbReference type="PANTHER" id="PTHR42763:SF2">
    <property type="entry name" value="ADP-GLUCOSE PHOSPHORYLASE"/>
    <property type="match status" value="1"/>
</dbReference>
<feature type="domain" description="Galactose-1-phosphate uridyl transferase C-terminal" evidence="12">
    <location>
        <begin position="181"/>
        <end position="287"/>
    </location>
</feature>
<name>A0A9D9DTZ6_9FIRM</name>
<evidence type="ECO:0000256" key="8">
    <source>
        <dbReference type="NCBIfam" id="TIGR00209"/>
    </source>
</evidence>
<reference evidence="13" key="2">
    <citation type="journal article" date="2021" name="PeerJ">
        <title>Extensive microbial diversity within the chicken gut microbiome revealed by metagenomics and culture.</title>
        <authorList>
            <person name="Gilroy R."/>
            <person name="Ravi A."/>
            <person name="Getino M."/>
            <person name="Pursley I."/>
            <person name="Horton D.L."/>
            <person name="Alikhan N.F."/>
            <person name="Baker D."/>
            <person name="Gharbi K."/>
            <person name="Hall N."/>
            <person name="Watson M."/>
            <person name="Adriaenssens E.M."/>
            <person name="Foster-Nyarko E."/>
            <person name="Jarju S."/>
            <person name="Secka A."/>
            <person name="Antonio M."/>
            <person name="Oren A."/>
            <person name="Chaudhuri R.R."/>
            <person name="La Ragione R."/>
            <person name="Hildebrand F."/>
            <person name="Pallen M.J."/>
        </authorList>
    </citation>
    <scope>NUCLEOTIDE SEQUENCE</scope>
    <source>
        <strain evidence="13">F6-4510</strain>
    </source>
</reference>
<reference evidence="13" key="1">
    <citation type="submission" date="2020-10" db="EMBL/GenBank/DDBJ databases">
        <authorList>
            <person name="Gilroy R."/>
        </authorList>
    </citation>
    <scope>NUCLEOTIDE SEQUENCE</scope>
    <source>
        <strain evidence="13">F6-4510</strain>
    </source>
</reference>
<dbReference type="PIRSF" id="PIRSF000808">
    <property type="entry name" value="GalT"/>
    <property type="match status" value="1"/>
</dbReference>
<evidence type="ECO:0000256" key="6">
    <source>
        <dbReference type="ARBA" id="ARBA00023144"/>
    </source>
</evidence>
<feature type="non-terminal residue" evidence="13">
    <location>
        <position position="1"/>
    </location>
</feature>
<dbReference type="InterPro" id="IPR053177">
    <property type="entry name" value="ADP-glucose_phosphorylase"/>
</dbReference>
<evidence type="ECO:0000256" key="2">
    <source>
        <dbReference type="ARBA" id="ARBA00022679"/>
    </source>
</evidence>
<evidence type="ECO:0000256" key="1">
    <source>
        <dbReference type="ARBA" id="ARBA00010951"/>
    </source>
</evidence>
<evidence type="ECO:0000256" key="7">
    <source>
        <dbReference type="ARBA" id="ARBA00023277"/>
    </source>
</evidence>
<dbReference type="EC" id="2.7.7.12" evidence="8"/>
<dbReference type="InterPro" id="IPR005850">
    <property type="entry name" value="GalP_Utransf_C"/>
</dbReference>
<evidence type="ECO:0000259" key="12">
    <source>
        <dbReference type="Pfam" id="PF02744"/>
    </source>
</evidence>
<gene>
    <name evidence="13" type="primary">galT</name>
    <name evidence="13" type="ORF">IAC55_02105</name>
</gene>
<sequence>SMSELRRNPITGEWVTFAVNRGNRPYDFVKTNTPKEDTQKTCPFCIGNESETTKAVFQDKENDWTVRVFPNKYPAFSGKEVDSFSDEIYESSTGVGIHEVIVDTPDHFEKLHQFTKEHMLDVFKALKNRYDDIYKNDFVKYVQIFKNNGAEAGMSIVHSHWQIIGMPIFGRIQKDTLYYAKKHKKEHNSCIMCDIINKEKEINVRLIEENDSFVVFVPYAPKMSFETWIVPKKHIYSFGQFDEKHMKDFSDIFHNTIKRVSMINEDISYNICFMDSPKGDEQKYFHWYARIVPRIGNFAGLEFSTGVFINPLMPEESAKIYKSKRL</sequence>
<dbReference type="Gene3D" id="3.30.428.10">
    <property type="entry name" value="HIT-like"/>
    <property type="match status" value="2"/>
</dbReference>
<accession>A0A9D9DTZ6</accession>
<dbReference type="InterPro" id="IPR005849">
    <property type="entry name" value="GalP_Utransf_N"/>
</dbReference>
<dbReference type="Proteomes" id="UP000823611">
    <property type="component" value="Unassembled WGS sequence"/>
</dbReference>
<evidence type="ECO:0000256" key="9">
    <source>
        <dbReference type="PIRSR" id="PIRSR000808-1"/>
    </source>
</evidence>
<evidence type="ECO:0000259" key="11">
    <source>
        <dbReference type="Pfam" id="PF01087"/>
    </source>
</evidence>
<comment type="caution">
    <text evidence="13">The sequence shown here is derived from an EMBL/GenBank/DDBJ whole genome shotgun (WGS) entry which is preliminary data.</text>
</comment>
<evidence type="ECO:0000256" key="3">
    <source>
        <dbReference type="ARBA" id="ARBA00022695"/>
    </source>
</evidence>
<evidence type="ECO:0000256" key="4">
    <source>
        <dbReference type="ARBA" id="ARBA00022723"/>
    </source>
</evidence>
<feature type="binding site" evidence="10">
    <location>
        <position position="45"/>
    </location>
    <ligand>
        <name>Zn(2+)</name>
        <dbReference type="ChEBI" id="CHEBI:29105"/>
    </ligand>
</feature>
<keyword evidence="5 10" id="KW-0862">Zinc</keyword>
<dbReference type="GO" id="GO:0008270">
    <property type="term" value="F:zinc ion binding"/>
    <property type="evidence" value="ECO:0007669"/>
    <property type="project" value="InterPro"/>
</dbReference>
<dbReference type="Pfam" id="PF01087">
    <property type="entry name" value="GalP_UDP_transf"/>
    <property type="match status" value="1"/>
</dbReference>
<dbReference type="Pfam" id="PF02744">
    <property type="entry name" value="GalP_UDP_tr_C"/>
    <property type="match status" value="1"/>
</dbReference>
<keyword evidence="7" id="KW-0119">Carbohydrate metabolism</keyword>
<dbReference type="AlphaFoldDB" id="A0A9D9DTZ6"/>
<organism evidence="13 14">
    <name type="scientific">Candidatus Fimicola merdigallinarum</name>
    <dbReference type="NCBI Taxonomy" id="2840819"/>
    <lineage>
        <taxon>Bacteria</taxon>
        <taxon>Bacillati</taxon>
        <taxon>Bacillota</taxon>
        <taxon>Clostridia</taxon>
        <taxon>Lachnospirales</taxon>
        <taxon>Lachnospiraceae</taxon>
        <taxon>Lachnospiraceae incertae sedis</taxon>
        <taxon>Candidatus Fimicola</taxon>
    </lineage>
</organism>
<keyword evidence="4 10" id="KW-0479">Metal-binding</keyword>
<proteinExistence type="inferred from homology"/>
<feature type="binding site" evidence="10">
    <location>
        <position position="107"/>
    </location>
    <ligand>
        <name>Zn(2+)</name>
        <dbReference type="ChEBI" id="CHEBI:29105"/>
    </ligand>
</feature>
<feature type="binding site" evidence="10">
    <location>
        <position position="158"/>
    </location>
    <ligand>
        <name>Zn(2+)</name>
        <dbReference type="ChEBI" id="CHEBI:29105"/>
    </ligand>
</feature>
<evidence type="ECO:0000313" key="13">
    <source>
        <dbReference type="EMBL" id="MBO8434102.1"/>
    </source>
</evidence>
<dbReference type="InterPro" id="IPR001937">
    <property type="entry name" value="GalP_UDPtransf1"/>
</dbReference>
<feature type="active site" description="Tele-UMP-histidine intermediate" evidence="9">
    <location>
        <position position="160"/>
    </location>
</feature>
<evidence type="ECO:0000256" key="5">
    <source>
        <dbReference type="ARBA" id="ARBA00022833"/>
    </source>
</evidence>
<protein>
    <recommendedName>
        <fullName evidence="8">Galactose-1-phosphate uridylyltransferase</fullName>
        <ecNumber evidence="8">2.7.7.12</ecNumber>
    </recommendedName>
</protein>
<dbReference type="SUPFAM" id="SSF54197">
    <property type="entry name" value="HIT-like"/>
    <property type="match status" value="2"/>
</dbReference>
<keyword evidence="3 13" id="KW-0548">Nucleotidyltransferase</keyword>
<dbReference type="GO" id="GO:0006012">
    <property type="term" value="P:galactose metabolic process"/>
    <property type="evidence" value="ECO:0007669"/>
    <property type="project" value="UniProtKB-UniRule"/>
</dbReference>
<keyword evidence="2" id="KW-0808">Transferase</keyword>
<evidence type="ECO:0000313" key="14">
    <source>
        <dbReference type="Proteomes" id="UP000823611"/>
    </source>
</evidence>
<keyword evidence="6" id="KW-0299">Galactose metabolism</keyword>
<dbReference type="EMBL" id="JADIMX010000040">
    <property type="protein sequence ID" value="MBO8434102.1"/>
    <property type="molecule type" value="Genomic_DNA"/>
</dbReference>
<comment type="cofactor">
    <cofactor evidence="10">
        <name>Zn(2+)</name>
        <dbReference type="ChEBI" id="CHEBI:29105"/>
    </cofactor>
    <text evidence="10">Binds 1 zinc ion per subunit.</text>
</comment>
<dbReference type="PANTHER" id="PTHR42763">
    <property type="entry name" value="ADP-GLUCOSE PHOSPHORYLASE"/>
    <property type="match status" value="1"/>
</dbReference>
<dbReference type="GO" id="GO:0008108">
    <property type="term" value="F:UDP-glucose:hexose-1-phosphate uridylyltransferase activity"/>
    <property type="evidence" value="ECO:0007669"/>
    <property type="project" value="UniProtKB-UniRule"/>
</dbReference>
<evidence type="ECO:0000256" key="10">
    <source>
        <dbReference type="PIRSR" id="PIRSR000808-3"/>
    </source>
</evidence>
<dbReference type="InterPro" id="IPR036265">
    <property type="entry name" value="HIT-like_sf"/>
</dbReference>